<feature type="region of interest" description="Disordered" evidence="1">
    <location>
        <begin position="331"/>
        <end position="351"/>
    </location>
</feature>
<dbReference type="InterPro" id="IPR001810">
    <property type="entry name" value="F-box_dom"/>
</dbReference>
<dbReference type="AlphaFoldDB" id="A0A8H5AXU8"/>
<feature type="domain" description="F-box" evidence="2">
    <location>
        <begin position="1"/>
        <end position="48"/>
    </location>
</feature>
<evidence type="ECO:0000313" key="4">
    <source>
        <dbReference type="Proteomes" id="UP000567179"/>
    </source>
</evidence>
<organism evidence="3 4">
    <name type="scientific">Psilocybe cf. subviscida</name>
    <dbReference type="NCBI Taxonomy" id="2480587"/>
    <lineage>
        <taxon>Eukaryota</taxon>
        <taxon>Fungi</taxon>
        <taxon>Dikarya</taxon>
        <taxon>Basidiomycota</taxon>
        <taxon>Agaricomycotina</taxon>
        <taxon>Agaricomycetes</taxon>
        <taxon>Agaricomycetidae</taxon>
        <taxon>Agaricales</taxon>
        <taxon>Agaricineae</taxon>
        <taxon>Strophariaceae</taxon>
        <taxon>Psilocybe</taxon>
    </lineage>
</organism>
<dbReference type="CDD" id="cd09917">
    <property type="entry name" value="F-box_SF"/>
    <property type="match status" value="1"/>
</dbReference>
<feature type="region of interest" description="Disordered" evidence="1">
    <location>
        <begin position="845"/>
        <end position="907"/>
    </location>
</feature>
<feature type="compositionally biased region" description="Low complexity" evidence="1">
    <location>
        <begin position="235"/>
        <end position="244"/>
    </location>
</feature>
<evidence type="ECO:0000259" key="2">
    <source>
        <dbReference type="PROSITE" id="PS50181"/>
    </source>
</evidence>
<accession>A0A8H5AXU8</accession>
<name>A0A8H5AXU8_9AGAR</name>
<dbReference type="OrthoDB" id="550575at2759"/>
<dbReference type="InterPro" id="IPR036047">
    <property type="entry name" value="F-box-like_dom_sf"/>
</dbReference>
<reference evidence="3 4" key="1">
    <citation type="journal article" date="2020" name="ISME J.">
        <title>Uncovering the hidden diversity of litter-decomposition mechanisms in mushroom-forming fungi.</title>
        <authorList>
            <person name="Floudas D."/>
            <person name="Bentzer J."/>
            <person name="Ahren D."/>
            <person name="Johansson T."/>
            <person name="Persson P."/>
            <person name="Tunlid A."/>
        </authorList>
    </citation>
    <scope>NUCLEOTIDE SEQUENCE [LARGE SCALE GENOMIC DNA]</scope>
    <source>
        <strain evidence="3 4">CBS 101986</strain>
    </source>
</reference>
<feature type="region of interest" description="Disordered" evidence="1">
    <location>
        <begin position="413"/>
        <end position="488"/>
    </location>
</feature>
<feature type="compositionally biased region" description="Acidic residues" evidence="1">
    <location>
        <begin position="855"/>
        <end position="897"/>
    </location>
</feature>
<dbReference type="EMBL" id="JAACJJ010000056">
    <property type="protein sequence ID" value="KAF5312915.1"/>
    <property type="molecule type" value="Genomic_DNA"/>
</dbReference>
<keyword evidence="4" id="KW-1185">Reference proteome</keyword>
<feature type="region of interest" description="Disordered" evidence="1">
    <location>
        <begin position="222"/>
        <end position="281"/>
    </location>
</feature>
<sequence>MFHPELPAELALLILSHLPLSSIGYLRRVNRDWAYFVGQNSTTVYRNAAFLEGFIGKNQTLLSELQVAPTDSRTGSSRRARGGQGRVGYESEEVLYSQKALDGVDSWETLCKRQKLIHRSWSGHASSRVISSPRTLPSPLSLNTPENSHYRRVHRIKVDEQVGITLATTELGGLVVRDIETDEVLWELPIWYVHSHAHLEYERGYIIFDRTDGTKEVWRRTQDVEADEARRKSRQSSSSESQSQDGVATVPFFTGASHGLKPDEEGDEEEEELPSPKPDQRQMHVASYLNTLALAFAAAAASPPASTPTFSTILTSPSTSFHPAPSSSFIPSIYSPQSRNSNSRSSNSRTSKAHFTPFTVLTLPALESSRAFRFVYPHLLVVAVDRAYVFDVPQRRVVQVVEDVQRVRRVRVPEEEASGAQSPKKDAEEGDVAAGTPTNAGSRVPSNSEEEGALGGSGDPSGDDGHSDQEASENEEDEDDDEDEDPDSSLAQFLGQIRYVEISPRHIFIAGRHVLRVFSRETGKCVLNMSSTRERYGAWKWDVGGSLQGAGGTDPGIRSGAQAAMTAEGRDKGKQKAVVAGKGKEPLDNYDAARVEGRQAVRVRPRFTFQGEMPAGDDDRMVIDQFVAVHVSRDGKHFVALLSGARLIVVHHFEALLARHRVPPRTVRRHPPIYPAVRNAYRELQTMDRALDKVFQQVAQRVRDKDLFMHTMDIRLGSPRVTGSVYLAYEHGRIGVVTSNAVYIVMPTPPPPPASLSSLRQKIVGSASPQVTYPYPPPPPLSITRLPYFVNPSWLGAVTCLMMSDTGLYLNWNPTSPVSNPRQNRDGFGFGSALGALSGAAALGGGAPHFGMADQADEDEDEDEEMDDEEEIDEAEWMDAGDDWEEADGDGEGELEGDWGQHDSEIDDDAQDTADFAAEGGSHETEDGELAHHLENATGNTTNGHLTVELPSEQGPDFVYRRTHAADEDKSKTGRDEEYRSIWEAEYQRDLRDMNACEDDWYQALPNGDMFVAPNPRPIEVSEVSTVFAIEFVPKL</sequence>
<comment type="caution">
    <text evidence="3">The sequence shown here is derived from an EMBL/GenBank/DDBJ whole genome shotgun (WGS) entry which is preliminary data.</text>
</comment>
<feature type="compositionally biased region" description="Acidic residues" evidence="1">
    <location>
        <begin position="264"/>
        <end position="273"/>
    </location>
</feature>
<gene>
    <name evidence="3" type="ORF">D9619_003810</name>
</gene>
<dbReference type="SUPFAM" id="SSF81383">
    <property type="entry name" value="F-box domain"/>
    <property type="match status" value="1"/>
</dbReference>
<dbReference type="PROSITE" id="PS50181">
    <property type="entry name" value="FBOX"/>
    <property type="match status" value="1"/>
</dbReference>
<feature type="compositionally biased region" description="Polar residues" evidence="1">
    <location>
        <begin position="436"/>
        <end position="447"/>
    </location>
</feature>
<proteinExistence type="predicted"/>
<feature type="compositionally biased region" description="Low complexity" evidence="1">
    <location>
        <begin position="331"/>
        <end position="349"/>
    </location>
</feature>
<protein>
    <recommendedName>
        <fullName evidence="2">F-box domain-containing protein</fullName>
    </recommendedName>
</protein>
<evidence type="ECO:0000313" key="3">
    <source>
        <dbReference type="EMBL" id="KAF5312915.1"/>
    </source>
</evidence>
<feature type="compositionally biased region" description="Acidic residues" evidence="1">
    <location>
        <begin position="470"/>
        <end position="487"/>
    </location>
</feature>
<evidence type="ECO:0000256" key="1">
    <source>
        <dbReference type="SAM" id="MobiDB-lite"/>
    </source>
</evidence>
<dbReference type="Proteomes" id="UP000567179">
    <property type="component" value="Unassembled WGS sequence"/>
</dbReference>